<accession>A0A9W8N1U4</accession>
<dbReference type="OrthoDB" id="4760524at2759"/>
<evidence type="ECO:0000256" key="2">
    <source>
        <dbReference type="SAM" id="MobiDB-lite"/>
    </source>
</evidence>
<dbReference type="Proteomes" id="UP001148786">
    <property type="component" value="Unassembled WGS sequence"/>
</dbReference>
<evidence type="ECO:0000259" key="3">
    <source>
        <dbReference type="PROSITE" id="PS50837"/>
    </source>
</evidence>
<keyword evidence="1" id="KW-0677">Repeat</keyword>
<feature type="region of interest" description="Disordered" evidence="2">
    <location>
        <begin position="1"/>
        <end position="21"/>
    </location>
</feature>
<dbReference type="AlphaFoldDB" id="A0A9W8N1U4"/>
<dbReference type="EMBL" id="JANKHO010000018">
    <property type="protein sequence ID" value="KAJ3517476.1"/>
    <property type="molecule type" value="Genomic_DNA"/>
</dbReference>
<reference evidence="4" key="1">
    <citation type="submission" date="2022-07" db="EMBL/GenBank/DDBJ databases">
        <title>Genome Sequence of Agrocybe chaxingu.</title>
        <authorList>
            <person name="Buettner E."/>
        </authorList>
    </citation>
    <scope>NUCLEOTIDE SEQUENCE</scope>
    <source>
        <strain evidence="4">MP-N11</strain>
    </source>
</reference>
<organism evidence="4 5">
    <name type="scientific">Agrocybe chaxingu</name>
    <dbReference type="NCBI Taxonomy" id="84603"/>
    <lineage>
        <taxon>Eukaryota</taxon>
        <taxon>Fungi</taxon>
        <taxon>Dikarya</taxon>
        <taxon>Basidiomycota</taxon>
        <taxon>Agaricomycotina</taxon>
        <taxon>Agaricomycetes</taxon>
        <taxon>Agaricomycetidae</taxon>
        <taxon>Agaricales</taxon>
        <taxon>Agaricineae</taxon>
        <taxon>Strophariaceae</taxon>
        <taxon>Agrocybe</taxon>
    </lineage>
</organism>
<evidence type="ECO:0000313" key="5">
    <source>
        <dbReference type="Proteomes" id="UP001148786"/>
    </source>
</evidence>
<dbReference type="PANTHER" id="PTHR10039:SF14">
    <property type="entry name" value="NACHT DOMAIN-CONTAINING PROTEIN"/>
    <property type="match status" value="1"/>
</dbReference>
<dbReference type="PROSITE" id="PS50837">
    <property type="entry name" value="NACHT"/>
    <property type="match status" value="1"/>
</dbReference>
<name>A0A9W8N1U4_9AGAR</name>
<proteinExistence type="predicted"/>
<protein>
    <recommendedName>
        <fullName evidence="3">NACHT domain-containing protein</fullName>
    </recommendedName>
</protein>
<keyword evidence="5" id="KW-1185">Reference proteome</keyword>
<comment type="caution">
    <text evidence="4">The sequence shown here is derived from an EMBL/GenBank/DDBJ whole genome shotgun (WGS) entry which is preliminary data.</text>
</comment>
<feature type="domain" description="NACHT" evidence="3">
    <location>
        <begin position="46"/>
        <end position="198"/>
    </location>
</feature>
<gene>
    <name evidence="4" type="ORF">NLJ89_g474</name>
</gene>
<dbReference type="Pfam" id="PF24883">
    <property type="entry name" value="NPHP3_N"/>
    <property type="match status" value="1"/>
</dbReference>
<dbReference type="InterPro" id="IPR007111">
    <property type="entry name" value="NACHT_NTPase"/>
</dbReference>
<sequence>MKAVSPNAFHNSDDRPDPPRCHENTRVAVINRIIDWVTGKIDTDAFILWLYGPAGAGKSAIARTIAERCEELELLLGSFFFFRTDHTRNTTRQFVASLAYCIALTVPPARILIEQVVESNPLIFQYSLDTQLTKLVLEPLQHLFNQETPRLSPRPLLVIIDGLDECLDEDSQVQLIQSISSASRRVSAPLKFLISSRPERHINFALNACGPPSIVSHLELNNDLSPGKDILLFLTDKFRLLKENHPYRTLIPPHWPHEDQLHLLVQKASGQFIYASLAAHFVSSPRHLPTQRLDVVLHLRPADRDIPFAELDHLYRFILSRVSDIVLVLEILGVIKALRTYSYLQRLDVIEEILELKDHGASLTSLAALADLHPVIECEDMTSQVVLHHSSFVDFIANQQRAKDYYVDSRKSYTRILQWLLRMFRSDSSPTLRLDIFITPSHFPSLGHLFENCCPTAALEDDLKAFALDTYLFKYPEESEPARAIPSSHFTF</sequence>
<evidence type="ECO:0000256" key="1">
    <source>
        <dbReference type="ARBA" id="ARBA00022737"/>
    </source>
</evidence>
<dbReference type="InterPro" id="IPR056884">
    <property type="entry name" value="NPHP3-like_N"/>
</dbReference>
<dbReference type="Gene3D" id="3.40.50.300">
    <property type="entry name" value="P-loop containing nucleotide triphosphate hydrolases"/>
    <property type="match status" value="1"/>
</dbReference>
<dbReference type="SUPFAM" id="SSF52540">
    <property type="entry name" value="P-loop containing nucleoside triphosphate hydrolases"/>
    <property type="match status" value="1"/>
</dbReference>
<dbReference type="PANTHER" id="PTHR10039">
    <property type="entry name" value="AMELOGENIN"/>
    <property type="match status" value="1"/>
</dbReference>
<evidence type="ECO:0000313" key="4">
    <source>
        <dbReference type="EMBL" id="KAJ3517476.1"/>
    </source>
</evidence>
<dbReference type="InterPro" id="IPR027417">
    <property type="entry name" value="P-loop_NTPase"/>
</dbReference>
<feature type="compositionally biased region" description="Basic and acidic residues" evidence="2">
    <location>
        <begin position="11"/>
        <end position="21"/>
    </location>
</feature>